<evidence type="ECO:0000313" key="4">
    <source>
        <dbReference type="Proteomes" id="UP001591681"/>
    </source>
</evidence>
<protein>
    <recommendedName>
        <fullName evidence="2">PiggyBac transposable element-derived protein domain-containing protein</fullName>
    </recommendedName>
</protein>
<dbReference type="Pfam" id="PF13843">
    <property type="entry name" value="DDE_Tnp_1_7"/>
    <property type="match status" value="1"/>
</dbReference>
<sequence length="350" mass="39795">MNRRAVSGSTVRSRKTKPNRAEGLVLDFETYQGKNTFKDYGLGIGGNAVLRLTETVPRGALLYFDRYFTGIKLLDSLLDRGLPATGTIQRNRLPKECRLTADHAFKKKERGSSEIVVRRPGDIALTKWLDNNPVVLASTAHGVEPQDICSRWSKKEKKSVHVPRPAVVLEYNSNMGGVDMCDRMLSYYKMSSRTKKWTVRAMHHMIDLAITNSWIQYRQDSQALKRPAKRTAQYLDFKLLLAEELISQAQSQQQSDTDPVMRNSPQYQRKEKPTQMKVSENMVPSIYQKWLTSKMHPDAECLGAEGEPTSDVLGVTCFSVSTKSLIVSSDTMWVKFKTKKKKHELNTEKT</sequence>
<feature type="domain" description="PiggyBac transposable element-derived protein" evidence="2">
    <location>
        <begin position="22"/>
        <end position="214"/>
    </location>
</feature>
<dbReference type="AlphaFoldDB" id="A0ABD1KK87"/>
<dbReference type="Proteomes" id="UP001591681">
    <property type="component" value="Unassembled WGS sequence"/>
</dbReference>
<accession>A0ABD1KK87</accession>
<reference evidence="3 4" key="1">
    <citation type="submission" date="2024-09" db="EMBL/GenBank/DDBJ databases">
        <title>A chromosome-level genome assembly of Gray's grenadier anchovy, Coilia grayii.</title>
        <authorList>
            <person name="Fu Z."/>
        </authorList>
    </citation>
    <scope>NUCLEOTIDE SEQUENCE [LARGE SCALE GENOMIC DNA]</scope>
    <source>
        <strain evidence="3">G4</strain>
        <tissue evidence="3">Muscle</tissue>
    </source>
</reference>
<keyword evidence="4" id="KW-1185">Reference proteome</keyword>
<evidence type="ECO:0000313" key="3">
    <source>
        <dbReference type="EMBL" id="KAL2099530.1"/>
    </source>
</evidence>
<proteinExistence type="predicted"/>
<name>A0ABD1KK87_9TELE</name>
<dbReference type="InterPro" id="IPR029526">
    <property type="entry name" value="PGBD"/>
</dbReference>
<dbReference type="PANTHER" id="PTHR47272:SF2">
    <property type="entry name" value="PIGGYBAC TRANSPOSABLE ELEMENT-DERIVED PROTEIN 3-LIKE"/>
    <property type="match status" value="1"/>
</dbReference>
<dbReference type="PANTHER" id="PTHR47272">
    <property type="entry name" value="DDE_TNP_1_7 DOMAIN-CONTAINING PROTEIN"/>
    <property type="match status" value="1"/>
</dbReference>
<evidence type="ECO:0000259" key="2">
    <source>
        <dbReference type="Pfam" id="PF13843"/>
    </source>
</evidence>
<comment type="caution">
    <text evidence="3">The sequence shown here is derived from an EMBL/GenBank/DDBJ whole genome shotgun (WGS) entry which is preliminary data.</text>
</comment>
<gene>
    <name evidence="3" type="ORF">ACEWY4_003924</name>
</gene>
<organism evidence="3 4">
    <name type="scientific">Coilia grayii</name>
    <name type="common">Gray's grenadier anchovy</name>
    <dbReference type="NCBI Taxonomy" id="363190"/>
    <lineage>
        <taxon>Eukaryota</taxon>
        <taxon>Metazoa</taxon>
        <taxon>Chordata</taxon>
        <taxon>Craniata</taxon>
        <taxon>Vertebrata</taxon>
        <taxon>Euteleostomi</taxon>
        <taxon>Actinopterygii</taxon>
        <taxon>Neopterygii</taxon>
        <taxon>Teleostei</taxon>
        <taxon>Clupei</taxon>
        <taxon>Clupeiformes</taxon>
        <taxon>Clupeoidei</taxon>
        <taxon>Engraulidae</taxon>
        <taxon>Coilinae</taxon>
        <taxon>Coilia</taxon>
    </lineage>
</organism>
<dbReference type="EMBL" id="JBHFQA010000004">
    <property type="protein sequence ID" value="KAL2099530.1"/>
    <property type="molecule type" value="Genomic_DNA"/>
</dbReference>
<evidence type="ECO:0000256" key="1">
    <source>
        <dbReference type="SAM" id="MobiDB-lite"/>
    </source>
</evidence>
<feature type="region of interest" description="Disordered" evidence="1">
    <location>
        <begin position="250"/>
        <end position="275"/>
    </location>
</feature>